<keyword evidence="6" id="KW-0460">Magnesium</keyword>
<dbReference type="AlphaFoldDB" id="A0A117PQ44"/>
<sequence>MIAGTFITGLVLWDLLGHLPLPLGVAGHEGSTVLVGLNGLRLLRESAWRPGRVPSQGTRG</sequence>
<keyword evidence="4" id="KW-0547">Nucleotide-binding</keyword>
<protein>
    <submittedName>
        <fullName evidence="8">Uncharacterized protein</fullName>
    </submittedName>
</protein>
<evidence type="ECO:0000313" key="8">
    <source>
        <dbReference type="EMBL" id="KUM85565.1"/>
    </source>
</evidence>
<dbReference type="PANTHER" id="PTHR43079">
    <property type="entry name" value="PROBABLE CADMIUM/ZINC-TRANSPORTING ATPASE HMA1"/>
    <property type="match status" value="1"/>
</dbReference>
<keyword evidence="7" id="KW-1278">Translocase</keyword>
<dbReference type="GO" id="GO:0046872">
    <property type="term" value="F:metal ion binding"/>
    <property type="evidence" value="ECO:0007669"/>
    <property type="project" value="UniProtKB-KW"/>
</dbReference>
<comment type="similarity">
    <text evidence="2">Belongs to the cation transport ATPase (P-type) (TC 3.A.3) family. Type IB subfamily.</text>
</comment>
<dbReference type="GO" id="GO:0016020">
    <property type="term" value="C:membrane"/>
    <property type="evidence" value="ECO:0007669"/>
    <property type="project" value="UniProtKB-SubCell"/>
</dbReference>
<evidence type="ECO:0000256" key="3">
    <source>
        <dbReference type="ARBA" id="ARBA00022723"/>
    </source>
</evidence>
<dbReference type="EMBL" id="LMWM01000029">
    <property type="protein sequence ID" value="KUM85565.1"/>
    <property type="molecule type" value="Genomic_DNA"/>
</dbReference>
<keyword evidence="5" id="KW-0067">ATP-binding</keyword>
<evidence type="ECO:0000256" key="4">
    <source>
        <dbReference type="ARBA" id="ARBA00022741"/>
    </source>
</evidence>
<evidence type="ECO:0000256" key="7">
    <source>
        <dbReference type="ARBA" id="ARBA00022967"/>
    </source>
</evidence>
<evidence type="ECO:0000256" key="6">
    <source>
        <dbReference type="ARBA" id="ARBA00022842"/>
    </source>
</evidence>
<evidence type="ECO:0000256" key="1">
    <source>
        <dbReference type="ARBA" id="ARBA00004141"/>
    </source>
</evidence>
<accession>A0A117PQ44</accession>
<reference evidence="8 9" key="1">
    <citation type="submission" date="2015-10" db="EMBL/GenBank/DDBJ databases">
        <title>Draft genome sequence of Streptomyces pseudovenezuelae DSM 40212, type strain for the species Streptomyces pseudovenezuelae.</title>
        <authorList>
            <person name="Ruckert C."/>
            <person name="Winkler A."/>
            <person name="Kalinowski J."/>
            <person name="Kampfer P."/>
            <person name="Glaeser S."/>
        </authorList>
    </citation>
    <scope>NUCLEOTIDE SEQUENCE [LARGE SCALE GENOMIC DNA]</scope>
    <source>
        <strain evidence="8 9">DSM 40212</strain>
    </source>
</reference>
<gene>
    <name evidence="8" type="ORF">AQI94_27310</name>
</gene>
<evidence type="ECO:0000256" key="5">
    <source>
        <dbReference type="ARBA" id="ARBA00022840"/>
    </source>
</evidence>
<comment type="caution">
    <text evidence="8">The sequence shown here is derived from an EMBL/GenBank/DDBJ whole genome shotgun (WGS) entry which is preliminary data.</text>
</comment>
<dbReference type="GO" id="GO:0005524">
    <property type="term" value="F:ATP binding"/>
    <property type="evidence" value="ECO:0007669"/>
    <property type="project" value="UniProtKB-KW"/>
</dbReference>
<name>A0A117PQ44_9ACTN</name>
<keyword evidence="3" id="KW-0479">Metal-binding</keyword>
<dbReference type="Proteomes" id="UP000053039">
    <property type="component" value="Unassembled WGS sequence"/>
</dbReference>
<dbReference type="InterPro" id="IPR051949">
    <property type="entry name" value="Cation_Transport_ATPase"/>
</dbReference>
<dbReference type="PANTHER" id="PTHR43079:SF1">
    <property type="entry name" value="CADMIUM_ZINC-TRANSPORTING ATPASE HMA1, CHLOROPLASTIC-RELATED"/>
    <property type="match status" value="1"/>
</dbReference>
<comment type="subcellular location">
    <subcellularLocation>
        <location evidence="1">Membrane</location>
        <topology evidence="1">Multi-pass membrane protein</topology>
    </subcellularLocation>
</comment>
<organism evidence="8 9">
    <name type="scientific">Streptomyces pseudovenezuelae</name>
    <dbReference type="NCBI Taxonomy" id="67350"/>
    <lineage>
        <taxon>Bacteria</taxon>
        <taxon>Bacillati</taxon>
        <taxon>Actinomycetota</taxon>
        <taxon>Actinomycetes</taxon>
        <taxon>Kitasatosporales</taxon>
        <taxon>Streptomycetaceae</taxon>
        <taxon>Streptomyces</taxon>
        <taxon>Streptomyces aurantiacus group</taxon>
    </lineage>
</organism>
<evidence type="ECO:0000313" key="9">
    <source>
        <dbReference type="Proteomes" id="UP000053039"/>
    </source>
</evidence>
<evidence type="ECO:0000256" key="2">
    <source>
        <dbReference type="ARBA" id="ARBA00006024"/>
    </source>
</evidence>
<proteinExistence type="inferred from homology"/>